<dbReference type="SUPFAM" id="SSF50978">
    <property type="entry name" value="WD40 repeat-like"/>
    <property type="match status" value="1"/>
</dbReference>
<dbReference type="AlphaFoldDB" id="C7RAZ3"/>
<organism evidence="3 4">
    <name type="scientific">Kangiella koreensis (strain DSM 16069 / JCM 12317 / KCTC 12182 / SW-125)</name>
    <dbReference type="NCBI Taxonomy" id="523791"/>
    <lineage>
        <taxon>Bacteria</taxon>
        <taxon>Pseudomonadati</taxon>
        <taxon>Pseudomonadota</taxon>
        <taxon>Gammaproteobacteria</taxon>
        <taxon>Kangiellales</taxon>
        <taxon>Kangiellaceae</taxon>
        <taxon>Kangiella</taxon>
    </lineage>
</organism>
<dbReference type="OrthoDB" id="9805100at2"/>
<dbReference type="InterPro" id="IPR036322">
    <property type="entry name" value="WD40_repeat_dom_sf"/>
</dbReference>
<evidence type="ECO:0000256" key="1">
    <source>
        <dbReference type="SAM" id="SignalP"/>
    </source>
</evidence>
<dbReference type="SUPFAM" id="SSF49313">
    <property type="entry name" value="Cadherin-like"/>
    <property type="match status" value="1"/>
</dbReference>
<dbReference type="Pfam" id="PF17963">
    <property type="entry name" value="Big_9"/>
    <property type="match status" value="2"/>
</dbReference>
<dbReference type="InterPro" id="IPR015919">
    <property type="entry name" value="Cadherin-like_sf"/>
</dbReference>
<proteinExistence type="predicted"/>
<dbReference type="RefSeq" id="WP_012800949.1">
    <property type="nucleotide sequence ID" value="NC_013166.1"/>
</dbReference>
<dbReference type="CDD" id="cd11304">
    <property type="entry name" value="Cadherin_repeat"/>
    <property type="match status" value="1"/>
</dbReference>
<evidence type="ECO:0000313" key="4">
    <source>
        <dbReference type="Proteomes" id="UP000001231"/>
    </source>
</evidence>
<dbReference type="PROSITE" id="PS50268">
    <property type="entry name" value="CADHERIN_2"/>
    <property type="match status" value="1"/>
</dbReference>
<reference evidence="3 4" key="1">
    <citation type="journal article" date="2009" name="Stand. Genomic Sci.">
        <title>Complete genome sequence of Kangiella koreensis type strain (SW-125).</title>
        <authorList>
            <person name="Han C."/>
            <person name="Sikorski J."/>
            <person name="Lapidus A."/>
            <person name="Nolan M."/>
            <person name="Glavina Del Rio T."/>
            <person name="Tice H."/>
            <person name="Cheng J.F."/>
            <person name="Lucas S."/>
            <person name="Chen F."/>
            <person name="Copeland A."/>
            <person name="Ivanova N."/>
            <person name="Mavromatis K."/>
            <person name="Ovchinnikova G."/>
            <person name="Pati A."/>
            <person name="Bruce D."/>
            <person name="Goodwin L."/>
            <person name="Pitluck S."/>
            <person name="Chen A."/>
            <person name="Palaniappan K."/>
            <person name="Land M."/>
            <person name="Hauser L."/>
            <person name="Chang Y.J."/>
            <person name="Jeffries C.D."/>
            <person name="Chain P."/>
            <person name="Saunders E."/>
            <person name="Brettin T."/>
            <person name="Goker M."/>
            <person name="Tindall B.J."/>
            <person name="Bristow J."/>
            <person name="Eisen J.A."/>
            <person name="Markowitz V."/>
            <person name="Hugenholtz P."/>
            <person name="Kyrpides N.C."/>
            <person name="Klenk H.P."/>
            <person name="Detter J.C."/>
        </authorList>
    </citation>
    <scope>NUCLEOTIDE SEQUENCE [LARGE SCALE GENOMIC DNA]</scope>
    <source>
        <strain evidence="4">DSM 16069 / KCTC 12182 / SW-125</strain>
    </source>
</reference>
<protein>
    <submittedName>
        <fullName evidence="3">LVIVD repeat protein</fullName>
    </submittedName>
</protein>
<keyword evidence="1" id="KW-0732">Signal</keyword>
<dbReference type="GO" id="GO:0016020">
    <property type="term" value="C:membrane"/>
    <property type="evidence" value="ECO:0007669"/>
    <property type="project" value="InterPro"/>
</dbReference>
<sequence length="830" mass="88740">MKKVIPFLASALAFLPQSVISQDTILVDTGEVYGHGPYYGVEAYGNASYVNDGSKEIKVFDVSDASNITLSGEVEVGCTVDDLDLDGATLVAKCPFEIHFYDLTDSLNPELVGSYDSTSYAVNSVELSGDRLYIGGGNTDIVIFNASDLSNIQELNSQTFDSISTGELKKSANFVYSISDFDTVKIFDVSNEENIIKTSEINATATLFKDVLIIDNTLYIAATDGLRVYDVTNMASPSYVKTIDSGSFFNTIDLLNALHVVGDTLYAGKSNAWIFEFDITTPLDPAFLGQFRYSTGTTNQITDNGTNMFIAFGIDGLATAEMQPMDKLDHFLVSILPNDLSMDNGRLLASDETGLFHVIDVENSFIPKSRIPYISNTFSGEIKNNTAWLGTGIYLETIDLSTLNPSSQIDIQTPDASAEVTYLNEIGDTLYLGTSSGMVAMYDVSGNVPSLIASITFPVHAETNSPQYITDVVPYGDYLLASSIESELLIADFSNLASPAVVNVPELSEVAEANLFVTGDKLLSASDWGAFLIDISDIENPTYYGTQLVELGLITSATRLDADQVLLSSTEGLLTVNIADPDNITIVSKIESAPEFSSVATDGSHVVGALHYESELKLYKFNKSPTTSDYEFSVDEDSSIVEYVEATDPDGDEIVFSIVSQPDSGSVSITSAGQFTYEPNADFNGQDTFTFEAEDTYGGSSEGSVSITINSVNDAPTASSVSLTTTVDKAVSGSFNASDVDGDELTYENTNPSNGSLSVSGSGFTYTPAAGFSGQDSFQYTVTDSGGESVTANVTITVNKPASSGGGGGSSDLWLLALLLLGFTFRRHIR</sequence>
<dbReference type="InterPro" id="IPR002126">
    <property type="entry name" value="Cadherin-like_dom"/>
</dbReference>
<evidence type="ECO:0000313" key="3">
    <source>
        <dbReference type="EMBL" id="ACV26435.1"/>
    </source>
</evidence>
<dbReference type="GO" id="GO:0005509">
    <property type="term" value="F:calcium ion binding"/>
    <property type="evidence" value="ECO:0007669"/>
    <property type="project" value="InterPro"/>
</dbReference>
<dbReference type="KEGG" id="kko:Kkor_1015"/>
<dbReference type="GO" id="GO:0007156">
    <property type="term" value="P:homophilic cell adhesion via plasma membrane adhesion molecules"/>
    <property type="evidence" value="ECO:0007669"/>
    <property type="project" value="InterPro"/>
</dbReference>
<dbReference type="InParanoid" id="C7RAZ3"/>
<accession>C7RAZ3</accession>
<feature type="signal peptide" evidence="1">
    <location>
        <begin position="1"/>
        <end position="21"/>
    </location>
</feature>
<feature type="chain" id="PRO_5002982331" evidence="1">
    <location>
        <begin position="22"/>
        <end position="830"/>
    </location>
</feature>
<dbReference type="Gene3D" id="2.130.10.10">
    <property type="entry name" value="YVTN repeat-like/Quinoprotein amine dehydrogenase"/>
    <property type="match status" value="1"/>
</dbReference>
<dbReference type="STRING" id="523791.Kkor_1015"/>
<name>C7RAZ3_KANKD</name>
<dbReference type="SUPFAM" id="SSF50998">
    <property type="entry name" value="Quinoprotein alcohol dehydrogenase-like"/>
    <property type="match status" value="1"/>
</dbReference>
<dbReference type="eggNOG" id="COG5276">
    <property type="taxonomic scope" value="Bacteria"/>
</dbReference>
<dbReference type="InterPro" id="IPR010221">
    <property type="entry name" value="VCBS_dom"/>
</dbReference>
<dbReference type="InterPro" id="IPR011047">
    <property type="entry name" value="Quinoprotein_ADH-like_sf"/>
</dbReference>
<dbReference type="NCBIfam" id="TIGR01965">
    <property type="entry name" value="VCBS_repeat"/>
    <property type="match status" value="1"/>
</dbReference>
<gene>
    <name evidence="3" type="ordered locus">Kkor_1015</name>
</gene>
<dbReference type="EMBL" id="CP001707">
    <property type="protein sequence ID" value="ACV26435.1"/>
    <property type="molecule type" value="Genomic_DNA"/>
</dbReference>
<keyword evidence="4" id="KW-1185">Reference proteome</keyword>
<dbReference type="InterPro" id="IPR015943">
    <property type="entry name" value="WD40/YVTN_repeat-like_dom_sf"/>
</dbReference>
<dbReference type="NCBIfam" id="NF012211">
    <property type="entry name" value="tand_rpt_95"/>
    <property type="match status" value="2"/>
</dbReference>
<dbReference type="HOGENOM" id="CLU_341545_0_0_6"/>
<dbReference type="Pfam" id="PF08309">
    <property type="entry name" value="LVIVD"/>
    <property type="match status" value="4"/>
</dbReference>
<dbReference type="Proteomes" id="UP000001231">
    <property type="component" value="Chromosome"/>
</dbReference>
<feature type="domain" description="Cadherin" evidence="2">
    <location>
        <begin position="626"/>
        <end position="718"/>
    </location>
</feature>
<dbReference type="InterPro" id="IPR013211">
    <property type="entry name" value="LVIVD"/>
</dbReference>
<dbReference type="Gene3D" id="2.60.40.3440">
    <property type="match status" value="2"/>
</dbReference>
<evidence type="ECO:0000259" key="2">
    <source>
        <dbReference type="PROSITE" id="PS50268"/>
    </source>
</evidence>